<dbReference type="AlphaFoldDB" id="C5C1V5"/>
<dbReference type="RefSeq" id="WP_015881813.1">
    <property type="nucleotide sequence ID" value="NC_012669.1"/>
</dbReference>
<dbReference type="PANTHER" id="PTHR11113">
    <property type="entry name" value="N-ACETYLGLUCOSAMINE-6-PHOSPHATE DEACETYLASE"/>
    <property type="match status" value="1"/>
</dbReference>
<comment type="cofactor">
    <cofactor evidence="8">
        <name>a divalent metal cation</name>
        <dbReference type="ChEBI" id="CHEBI:60240"/>
    </cofactor>
    <text evidence="8">Binds 1 divalent metal cation per subunit.</text>
</comment>
<accession>C5C1V5</accession>
<reference evidence="10 11" key="1">
    <citation type="journal article" date="2009" name="Stand. Genomic Sci.">
        <title>Complete genome sequence of Beutenbergia cavernae type strain (HKI 0122).</title>
        <authorList>
            <person name="Land M."/>
            <person name="Pukall R."/>
            <person name="Abt B."/>
            <person name="Goker M."/>
            <person name="Rohde M."/>
            <person name="Glavina Del Rio T."/>
            <person name="Tice H."/>
            <person name="Copeland A."/>
            <person name="Cheng J.F."/>
            <person name="Lucas S."/>
            <person name="Chen F."/>
            <person name="Nolan M."/>
            <person name="Bruce D."/>
            <person name="Goodwin L."/>
            <person name="Pitluck S."/>
            <person name="Ivanova N."/>
            <person name="Mavromatis K."/>
            <person name="Ovchinnikova G."/>
            <person name="Pati A."/>
            <person name="Chen A."/>
            <person name="Palaniappan K."/>
            <person name="Hauser L."/>
            <person name="Chang Y.J."/>
            <person name="Jefferies C.C."/>
            <person name="Saunders E."/>
            <person name="Brettin T."/>
            <person name="Detter J.C."/>
            <person name="Han C."/>
            <person name="Chain P."/>
            <person name="Bristow J."/>
            <person name="Eisen J.A."/>
            <person name="Markowitz V."/>
            <person name="Hugenholtz P."/>
            <person name="Kyrpides N.C."/>
            <person name="Klenk H.P."/>
            <person name="Lapidus A."/>
        </authorList>
    </citation>
    <scope>NUCLEOTIDE SEQUENCE [LARGE SCALE GENOMIC DNA]</scope>
    <source>
        <strain evidence="11">ATCC BAA-8 / DSM 12333 / NBRC 16432</strain>
    </source>
</reference>
<dbReference type="EMBL" id="CP001618">
    <property type="protein sequence ID" value="ACQ79573.1"/>
    <property type="molecule type" value="Genomic_DNA"/>
</dbReference>
<dbReference type="EC" id="3.5.1.25" evidence="10"/>
<dbReference type="InterPro" id="IPR032466">
    <property type="entry name" value="Metal_Hydrolase"/>
</dbReference>
<evidence type="ECO:0000256" key="5">
    <source>
        <dbReference type="PIRNR" id="PIRNR038994"/>
    </source>
</evidence>
<feature type="binding site" evidence="8">
    <location>
        <position position="145"/>
    </location>
    <ligand>
        <name>Zn(2+)</name>
        <dbReference type="ChEBI" id="CHEBI:29105"/>
    </ligand>
</feature>
<evidence type="ECO:0000313" key="11">
    <source>
        <dbReference type="Proteomes" id="UP000007962"/>
    </source>
</evidence>
<gene>
    <name evidence="10" type="ordered locus">Bcav_1314</name>
</gene>
<feature type="binding site" evidence="7">
    <location>
        <begin position="250"/>
        <end position="251"/>
    </location>
    <ligand>
        <name>substrate</name>
    </ligand>
</feature>
<name>C5C1V5_BEUC1</name>
<keyword evidence="3 5" id="KW-0378">Hydrolase</keyword>
<feature type="binding site" evidence="8">
    <location>
        <position position="247"/>
    </location>
    <ligand>
        <name>Zn(2+)</name>
        <dbReference type="ChEBI" id="CHEBI:29105"/>
    </ligand>
</feature>
<evidence type="ECO:0000256" key="4">
    <source>
        <dbReference type="ARBA" id="ARBA00023277"/>
    </source>
</evidence>
<dbReference type="STRING" id="471853.Bcav_1314"/>
<evidence type="ECO:0000256" key="2">
    <source>
        <dbReference type="ARBA" id="ARBA00022723"/>
    </source>
</evidence>
<feature type="binding site" evidence="7">
    <location>
        <position position="156"/>
    </location>
    <ligand>
        <name>substrate</name>
    </ligand>
</feature>
<comment type="similarity">
    <text evidence="1 5">Belongs to the metallo-dependent hydrolases superfamily. NagA family.</text>
</comment>
<evidence type="ECO:0000256" key="7">
    <source>
        <dbReference type="PIRSR" id="PIRSR038994-2"/>
    </source>
</evidence>
<feature type="binding site" evidence="7">
    <location>
        <position position="285"/>
    </location>
    <ligand>
        <name>substrate</name>
    </ligand>
</feature>
<sequence length="413" mass="41541">MASVSTPPDAAPAPSVLRGRVVTPQAVIDDGVVVVDADRIVHVGPSSRVAGTPWADLVRATPPPADGVHVLPGLVDLHDHGGGGASFPDAADAAEAMVAVAEHRRHGTTSLVASLVTAAPDVLRRQVSTLAALAEAGEIAGIHAEGPFLSTVRCGAQDPAYIVDPDLDLVDALADLGRGHLVTMTFAPEAPGATGPGGLVERLVARGVVPSIGHTDAAADVTRVALEESWALLGEEGGRSRRPTVTHLFNGMRELHHRAPGPIPPLLRAAAEGRCVVELIADGTHVDPSLVADVVALVGAENVALVTDAMAAAGMADGTYRLGPADVVVDHGVARLAAGGSIAGGTAHLLDVVRTTVAGGVSLVAAVHAAATTPAAVLGDPSIGALEAGRRADVLVTDSGLRPRRVLRAGVAV</sequence>
<dbReference type="OrthoDB" id="9776488at2"/>
<dbReference type="GO" id="GO:0008448">
    <property type="term" value="F:N-acetylglucosamine-6-phosphate deacetylase activity"/>
    <property type="evidence" value="ECO:0007669"/>
    <property type="project" value="UniProtKB-EC"/>
</dbReference>
<feature type="domain" description="Amidohydrolase-related" evidence="9">
    <location>
        <begin position="70"/>
        <end position="399"/>
    </location>
</feature>
<feature type="binding site" evidence="7">
    <location>
        <position position="258"/>
    </location>
    <ligand>
        <name>substrate</name>
    </ligand>
</feature>
<keyword evidence="4 5" id="KW-0119">Carbohydrate metabolism</keyword>
<dbReference type="eggNOG" id="COG1820">
    <property type="taxonomic scope" value="Bacteria"/>
</dbReference>
<dbReference type="GO" id="GO:0046872">
    <property type="term" value="F:metal ion binding"/>
    <property type="evidence" value="ECO:0007669"/>
    <property type="project" value="UniProtKB-KW"/>
</dbReference>
<dbReference type="InterPro" id="IPR006680">
    <property type="entry name" value="Amidohydro-rel"/>
</dbReference>
<dbReference type="Pfam" id="PF01979">
    <property type="entry name" value="Amidohydro_1"/>
    <property type="match status" value="1"/>
</dbReference>
<evidence type="ECO:0000256" key="6">
    <source>
        <dbReference type="PIRSR" id="PIRSR038994-1"/>
    </source>
</evidence>
<dbReference type="PANTHER" id="PTHR11113:SF14">
    <property type="entry name" value="N-ACETYLGLUCOSAMINE-6-PHOSPHATE DEACETYLASE"/>
    <property type="match status" value="1"/>
</dbReference>
<feature type="active site" description="Proton donor/acceptor" evidence="6">
    <location>
        <position position="308"/>
    </location>
</feature>
<dbReference type="GO" id="GO:0006046">
    <property type="term" value="P:N-acetylglucosamine catabolic process"/>
    <property type="evidence" value="ECO:0007669"/>
    <property type="project" value="TreeGrafter"/>
</dbReference>
<evidence type="ECO:0000256" key="3">
    <source>
        <dbReference type="ARBA" id="ARBA00022801"/>
    </source>
</evidence>
<dbReference type="InterPro" id="IPR011059">
    <property type="entry name" value="Metal-dep_hydrolase_composite"/>
</dbReference>
<dbReference type="PIRSF" id="PIRSF038994">
    <property type="entry name" value="NagA"/>
    <property type="match status" value="1"/>
</dbReference>
<evidence type="ECO:0000256" key="8">
    <source>
        <dbReference type="PIRSR" id="PIRSR038994-3"/>
    </source>
</evidence>
<keyword evidence="11" id="KW-1185">Reference proteome</keyword>
<dbReference type="SUPFAM" id="SSF51556">
    <property type="entry name" value="Metallo-dependent hydrolases"/>
    <property type="match status" value="1"/>
</dbReference>
<dbReference type="HOGENOM" id="CLU_032482_1_2_11"/>
<dbReference type="InterPro" id="IPR003764">
    <property type="entry name" value="GlcNAc_6-P_deAcase"/>
</dbReference>
<evidence type="ECO:0000313" key="10">
    <source>
        <dbReference type="EMBL" id="ACQ79573.1"/>
    </source>
</evidence>
<proteinExistence type="inferred from homology"/>
<evidence type="ECO:0000259" key="9">
    <source>
        <dbReference type="Pfam" id="PF01979"/>
    </source>
</evidence>
<dbReference type="Proteomes" id="UP000007962">
    <property type="component" value="Chromosome"/>
</dbReference>
<dbReference type="Gene3D" id="3.20.20.140">
    <property type="entry name" value="Metal-dependent hydrolases"/>
    <property type="match status" value="1"/>
</dbReference>
<protein>
    <submittedName>
        <fullName evidence="10">N-acetylglucosamine-6-phosphate deacetylase</fullName>
        <ecNumber evidence="10">3.5.1.25</ecNumber>
    </submittedName>
</protein>
<feature type="binding site" evidence="8">
    <location>
        <position position="214"/>
    </location>
    <ligand>
        <name>Zn(2+)</name>
        <dbReference type="ChEBI" id="CHEBI:29105"/>
    </ligand>
</feature>
<dbReference type="SUPFAM" id="SSF51338">
    <property type="entry name" value="Composite domain of metallo-dependent hydrolases"/>
    <property type="match status" value="1"/>
</dbReference>
<dbReference type="Gene3D" id="2.30.40.10">
    <property type="entry name" value="Urease, subunit C, domain 1"/>
    <property type="match status" value="1"/>
</dbReference>
<feature type="binding site" evidence="7">
    <location>
        <begin position="342"/>
        <end position="344"/>
    </location>
    <ligand>
        <name>substrate</name>
    </ligand>
</feature>
<organism evidence="10 11">
    <name type="scientific">Beutenbergia cavernae (strain ATCC BAA-8 / DSM 12333 / CCUG 43141 / JCM 11478 / NBRC 16432 / NCIMB 13614 / HKI 0122)</name>
    <dbReference type="NCBI Taxonomy" id="471853"/>
    <lineage>
        <taxon>Bacteria</taxon>
        <taxon>Bacillati</taxon>
        <taxon>Actinomycetota</taxon>
        <taxon>Actinomycetes</taxon>
        <taxon>Micrococcales</taxon>
        <taxon>Beutenbergiaceae</taxon>
        <taxon>Beutenbergia</taxon>
    </lineage>
</organism>
<evidence type="ECO:0000256" key="1">
    <source>
        <dbReference type="ARBA" id="ARBA00010716"/>
    </source>
</evidence>
<dbReference type="KEGG" id="bcv:Bcav_1314"/>
<keyword evidence="2 8" id="KW-0479">Metal-binding</keyword>